<dbReference type="Proteomes" id="UP000317494">
    <property type="component" value="Unassembled WGS sequence"/>
</dbReference>
<evidence type="ECO:0000256" key="2">
    <source>
        <dbReference type="SAM" id="SignalP"/>
    </source>
</evidence>
<feature type="chain" id="PRO_5021192354" evidence="2">
    <location>
        <begin position="18"/>
        <end position="392"/>
    </location>
</feature>
<reference evidence="3 4" key="1">
    <citation type="journal article" date="2019" name="Sci. Rep.">
        <title>Comparative genomics of chytrid fungi reveal insights into the obligate biotrophic and pathogenic lifestyle of Synchytrium endobioticum.</title>
        <authorList>
            <person name="van de Vossenberg B.T.L.H."/>
            <person name="Warris S."/>
            <person name="Nguyen H.D.T."/>
            <person name="van Gent-Pelzer M.P.E."/>
            <person name="Joly D.L."/>
            <person name="van de Geest H.C."/>
            <person name="Bonants P.J.M."/>
            <person name="Smith D.S."/>
            <person name="Levesque C.A."/>
            <person name="van der Lee T.A.J."/>
        </authorList>
    </citation>
    <scope>NUCLEOTIDE SEQUENCE [LARGE SCALE GENOMIC DNA]</scope>
    <source>
        <strain evidence="3 4">MB42</strain>
    </source>
</reference>
<dbReference type="AlphaFoldDB" id="A0A507C4L0"/>
<proteinExistence type="predicted"/>
<sequence>MPALLGLLSATLPLQLAWRGFMVKAMVPGDNIVGMLLGVQDSTNKYFPMDVPTTGNFQLCSGTAPGTNQAITHKAANSGLTTLPLTMTVPAGTTGPLTVTALVVGNSAAGQGWNVVSVTIPAGAGTGAGAATGATGNNGTVAPRPTQVVTTLFPSPNVTPPPPPPPGTQTIPAAKLEAKSTKTDSVFHGLPDPSLSTAAANVDNNKIAGKSSTLAPKPPAPPSTNGGPAAIKPQKQSNPTTSAPKPPAPQSTNGGPAAIKPQKQSKPTTSAPKPPAPQSTNGGAAAIKPQTLNGVDVPQNVVRRNRTRRQSWETLPTPSPKPSFVPKADNKKLPDAKKKVTAEEKKAKDDAKKKLAAGEKKAKSTHKASPRPQNKTPRATNTKPSKARATGK</sequence>
<keyword evidence="4" id="KW-1185">Reference proteome</keyword>
<feature type="compositionally biased region" description="Polar residues" evidence="1">
    <location>
        <begin position="371"/>
        <end position="384"/>
    </location>
</feature>
<feature type="compositionally biased region" description="Basic and acidic residues" evidence="1">
    <location>
        <begin position="328"/>
        <end position="362"/>
    </location>
</feature>
<evidence type="ECO:0000256" key="1">
    <source>
        <dbReference type="SAM" id="MobiDB-lite"/>
    </source>
</evidence>
<dbReference type="STRING" id="286115.A0A507C4L0"/>
<evidence type="ECO:0000313" key="4">
    <source>
        <dbReference type="Proteomes" id="UP000317494"/>
    </source>
</evidence>
<evidence type="ECO:0000313" key="3">
    <source>
        <dbReference type="EMBL" id="TPX34421.1"/>
    </source>
</evidence>
<comment type="caution">
    <text evidence="3">The sequence shown here is derived from an EMBL/GenBank/DDBJ whole genome shotgun (WGS) entry which is preliminary data.</text>
</comment>
<organism evidence="3 4">
    <name type="scientific">Synchytrium endobioticum</name>
    <dbReference type="NCBI Taxonomy" id="286115"/>
    <lineage>
        <taxon>Eukaryota</taxon>
        <taxon>Fungi</taxon>
        <taxon>Fungi incertae sedis</taxon>
        <taxon>Chytridiomycota</taxon>
        <taxon>Chytridiomycota incertae sedis</taxon>
        <taxon>Chytridiomycetes</taxon>
        <taxon>Synchytriales</taxon>
        <taxon>Synchytriaceae</taxon>
        <taxon>Synchytrium</taxon>
    </lineage>
</organism>
<feature type="compositionally biased region" description="Polar residues" evidence="1">
    <location>
        <begin position="234"/>
        <end position="243"/>
    </location>
</feature>
<dbReference type="VEuPathDB" id="FungiDB:SeMB42_g07330"/>
<protein>
    <submittedName>
        <fullName evidence="3">Uncharacterized protein</fullName>
    </submittedName>
</protein>
<gene>
    <name evidence="3" type="ORF">SeMB42_g07330</name>
</gene>
<dbReference type="EMBL" id="QEAN01000502">
    <property type="protein sequence ID" value="TPX34421.1"/>
    <property type="molecule type" value="Genomic_DNA"/>
</dbReference>
<keyword evidence="2" id="KW-0732">Signal</keyword>
<accession>A0A507C4L0</accession>
<feature type="region of interest" description="Disordered" evidence="1">
    <location>
        <begin position="177"/>
        <end position="392"/>
    </location>
</feature>
<feature type="signal peptide" evidence="2">
    <location>
        <begin position="1"/>
        <end position="17"/>
    </location>
</feature>
<feature type="compositionally biased region" description="Polar residues" evidence="1">
    <location>
        <begin position="194"/>
        <end position="214"/>
    </location>
</feature>
<name>A0A507C4L0_9FUNG</name>